<dbReference type="NCBIfam" id="TIGR02893">
    <property type="entry name" value="spore_yabQ"/>
    <property type="match status" value="1"/>
</dbReference>
<sequence>MTLTTQFYTILSMIAMGSYLGAALDTYQFFLNRPKRAGWIVFINDVLFWALQALLFFYVLFYVNEGELRLYAFLAILCGFAAYQSLFKTVYMRLLKMIINMIVLTYGFVVRLIQLLIVKPVLLVSRLLVMILLFVYKSLLALLKITWKIVWAPIRWIGMIIWRMMPKNVKSFLHSSFKYVEGFYKKIKNTKQRIKAWIDYFKKKEDK</sequence>
<dbReference type="RefSeq" id="WP_377911217.1">
    <property type="nucleotide sequence ID" value="NZ_JBHRZT010000005.1"/>
</dbReference>
<organism evidence="2 3">
    <name type="scientific">Bacillus songklensis</name>
    <dbReference type="NCBI Taxonomy" id="1069116"/>
    <lineage>
        <taxon>Bacteria</taxon>
        <taxon>Bacillati</taxon>
        <taxon>Bacillota</taxon>
        <taxon>Bacilli</taxon>
        <taxon>Bacillales</taxon>
        <taxon>Bacillaceae</taxon>
        <taxon>Bacillus</taxon>
    </lineage>
</organism>
<evidence type="ECO:0000313" key="2">
    <source>
        <dbReference type="EMBL" id="MFC3882077.1"/>
    </source>
</evidence>
<keyword evidence="3" id="KW-1185">Reference proteome</keyword>
<feature type="transmembrane region" description="Helical" evidence="1">
    <location>
        <begin position="6"/>
        <end position="27"/>
    </location>
</feature>
<reference evidence="3" key="1">
    <citation type="journal article" date="2019" name="Int. J. Syst. Evol. Microbiol.">
        <title>The Global Catalogue of Microorganisms (GCM) 10K type strain sequencing project: providing services to taxonomists for standard genome sequencing and annotation.</title>
        <authorList>
            <consortium name="The Broad Institute Genomics Platform"/>
            <consortium name="The Broad Institute Genome Sequencing Center for Infectious Disease"/>
            <person name="Wu L."/>
            <person name="Ma J."/>
        </authorList>
    </citation>
    <scope>NUCLEOTIDE SEQUENCE [LARGE SCALE GENOMIC DNA]</scope>
    <source>
        <strain evidence="3">CCUG 61889</strain>
    </source>
</reference>
<feature type="transmembrane region" description="Helical" evidence="1">
    <location>
        <begin position="98"/>
        <end position="117"/>
    </location>
</feature>
<evidence type="ECO:0000256" key="1">
    <source>
        <dbReference type="SAM" id="Phobius"/>
    </source>
</evidence>
<dbReference type="Proteomes" id="UP001595752">
    <property type="component" value="Unassembled WGS sequence"/>
</dbReference>
<evidence type="ECO:0000313" key="3">
    <source>
        <dbReference type="Proteomes" id="UP001595752"/>
    </source>
</evidence>
<dbReference type="Pfam" id="PF09578">
    <property type="entry name" value="Spore_YabQ"/>
    <property type="match status" value="1"/>
</dbReference>
<dbReference type="EMBL" id="JBHRZT010000005">
    <property type="protein sequence ID" value="MFC3882077.1"/>
    <property type="molecule type" value="Genomic_DNA"/>
</dbReference>
<feature type="transmembrane region" description="Helical" evidence="1">
    <location>
        <begin position="39"/>
        <end position="62"/>
    </location>
</feature>
<dbReference type="InterPro" id="IPR019074">
    <property type="entry name" value="YabQ"/>
</dbReference>
<name>A0ABV8AVR0_9BACI</name>
<feature type="transmembrane region" description="Helical" evidence="1">
    <location>
        <begin position="123"/>
        <end position="143"/>
    </location>
</feature>
<feature type="transmembrane region" description="Helical" evidence="1">
    <location>
        <begin position="68"/>
        <end position="86"/>
    </location>
</feature>
<keyword evidence="1" id="KW-1133">Transmembrane helix</keyword>
<comment type="caution">
    <text evidence="2">The sequence shown here is derived from an EMBL/GenBank/DDBJ whole genome shotgun (WGS) entry which is preliminary data.</text>
</comment>
<keyword evidence="1" id="KW-0472">Membrane</keyword>
<proteinExistence type="predicted"/>
<gene>
    <name evidence="2" type="primary">yabQ</name>
    <name evidence="2" type="ORF">ACFOU2_00475</name>
</gene>
<protein>
    <submittedName>
        <fullName evidence="2">Spore cortex biosynthesis protein YabQ</fullName>
    </submittedName>
</protein>
<keyword evidence="1" id="KW-0812">Transmembrane</keyword>
<accession>A0ABV8AVR0</accession>